<keyword evidence="3 9" id="KW-0808">Transferase</keyword>
<keyword evidence="9" id="KW-0235">DNA replication</keyword>
<dbReference type="PANTHER" id="PTHR10322:SF23">
    <property type="entry name" value="DNA POLYMERASE DELTA CATALYTIC SUBUNIT"/>
    <property type="match status" value="1"/>
</dbReference>
<feature type="domain" description="DNA-directed DNA polymerase family B exonuclease" evidence="11">
    <location>
        <begin position="149"/>
        <end position="366"/>
    </location>
</feature>
<evidence type="ECO:0000256" key="1">
    <source>
        <dbReference type="ARBA" id="ARBA00002701"/>
    </source>
</evidence>
<evidence type="ECO:0000256" key="8">
    <source>
        <dbReference type="ARBA" id="ARBA00049244"/>
    </source>
</evidence>
<evidence type="ECO:0000313" key="12">
    <source>
        <dbReference type="EMBL" id="AAS16879.1"/>
    </source>
</evidence>
<keyword evidence="13" id="KW-1185">Reference proteome</keyword>
<reference evidence="12 13" key="1">
    <citation type="journal article" date="2004" name="J. Virol.">
        <title>Sequence and organization of the Neodiprion lecontei nucleopolyhedrovirus genome.</title>
        <authorList>
            <person name="Lauzon H.A.M."/>
            <person name="Lucarotti C.J."/>
            <person name="Krell P.J."/>
            <person name="Feng Q."/>
            <person name="Retnakaran A."/>
            <person name="Arif B.M."/>
        </authorList>
    </citation>
    <scope>NUCLEOTIDE SEQUENCE [LARGE SCALE GENOMIC DNA]</scope>
    <source>
        <strain evidence="13">Canada</strain>
    </source>
</reference>
<dbReference type="PRINTS" id="PR00106">
    <property type="entry name" value="DNAPOLB"/>
</dbReference>
<evidence type="ECO:0000256" key="2">
    <source>
        <dbReference type="ARBA" id="ARBA00005755"/>
    </source>
</evidence>
<dbReference type="EMBL" id="AY349019">
    <property type="protein sequence ID" value="AAS16879.1"/>
    <property type="molecule type" value="Genomic_DNA"/>
</dbReference>
<organism evidence="12 13">
    <name type="scientific">Neodiprion lecontei nucleopolyhedrovirus (strain Canada)</name>
    <name type="common">NeleNPV</name>
    <dbReference type="NCBI Taxonomy" id="654906"/>
    <lineage>
        <taxon>Viruses</taxon>
        <taxon>Viruses incertae sedis</taxon>
        <taxon>Naldaviricetes</taxon>
        <taxon>Lefavirales</taxon>
        <taxon>Baculoviridae</taxon>
        <taxon>Gammabaculovirus</taxon>
        <taxon>Gammabaculovirus nelecontei</taxon>
    </lineage>
</organism>
<dbReference type="Proteomes" id="UP000008776">
    <property type="component" value="Segment"/>
</dbReference>
<dbReference type="PANTHER" id="PTHR10322">
    <property type="entry name" value="DNA POLYMERASE CATALYTIC SUBUNIT"/>
    <property type="match status" value="1"/>
</dbReference>
<dbReference type="InterPro" id="IPR036397">
    <property type="entry name" value="RNaseH_sf"/>
</dbReference>
<evidence type="ECO:0000256" key="3">
    <source>
        <dbReference type="ARBA" id="ARBA00022679"/>
    </source>
</evidence>
<keyword evidence="6" id="KW-1194">Viral DNA replication</keyword>
<keyword evidence="5 9" id="KW-0239">DNA-directed DNA polymerase</keyword>
<evidence type="ECO:0000313" key="13">
    <source>
        <dbReference type="Proteomes" id="UP000008776"/>
    </source>
</evidence>
<dbReference type="Gene3D" id="1.10.287.690">
    <property type="entry name" value="Helix hairpin bin"/>
    <property type="match status" value="1"/>
</dbReference>
<dbReference type="GO" id="GO:0003887">
    <property type="term" value="F:DNA-directed DNA polymerase activity"/>
    <property type="evidence" value="ECO:0007669"/>
    <property type="project" value="UniProtKB-KW"/>
</dbReference>
<dbReference type="GO" id="GO:0003677">
    <property type="term" value="F:DNA binding"/>
    <property type="evidence" value="ECO:0007669"/>
    <property type="project" value="UniProtKB-KW"/>
</dbReference>
<comment type="catalytic activity">
    <reaction evidence="8 9">
        <text>DNA(n) + a 2'-deoxyribonucleoside 5'-triphosphate = DNA(n+1) + diphosphate</text>
        <dbReference type="Rhea" id="RHEA:22508"/>
        <dbReference type="Rhea" id="RHEA-COMP:17339"/>
        <dbReference type="Rhea" id="RHEA-COMP:17340"/>
        <dbReference type="ChEBI" id="CHEBI:33019"/>
        <dbReference type="ChEBI" id="CHEBI:61560"/>
        <dbReference type="ChEBI" id="CHEBI:173112"/>
        <dbReference type="EC" id="2.7.7.7"/>
    </reaction>
</comment>
<dbReference type="GeneID" id="2943422"/>
<dbReference type="InterPro" id="IPR006133">
    <property type="entry name" value="DNA-dir_DNA_pol_B_exonuc"/>
</dbReference>
<keyword evidence="4 9" id="KW-0548">Nucleotidyltransferase</keyword>
<evidence type="ECO:0000256" key="6">
    <source>
        <dbReference type="ARBA" id="ARBA00023109"/>
    </source>
</evidence>
<comment type="similarity">
    <text evidence="2 9">Belongs to the DNA polymerase type-B family.</text>
</comment>
<dbReference type="SUPFAM" id="SSF53098">
    <property type="entry name" value="Ribonuclease H-like"/>
    <property type="match status" value="1"/>
</dbReference>
<dbReference type="Gene3D" id="3.30.420.10">
    <property type="entry name" value="Ribonuclease H-like superfamily/Ribonuclease H"/>
    <property type="match status" value="1"/>
</dbReference>
<dbReference type="RefSeq" id="YP_025217.1">
    <property type="nucleotide sequence ID" value="NC_005906.1"/>
</dbReference>
<dbReference type="EC" id="2.7.7.7" evidence="9"/>
<organismHost>
    <name type="scientific">Neodiprion lecontei</name>
    <name type="common">Redheaded pine sawfly</name>
    <dbReference type="NCBI Taxonomy" id="441921"/>
</organismHost>
<feature type="domain" description="DNA-directed DNA polymerase family B multifunctional" evidence="10">
    <location>
        <begin position="486"/>
        <end position="793"/>
    </location>
</feature>
<proteinExistence type="inferred from homology"/>
<dbReference type="InterPro" id="IPR043502">
    <property type="entry name" value="DNA/RNA_pol_sf"/>
</dbReference>
<dbReference type="InterPro" id="IPR023211">
    <property type="entry name" value="DNA_pol_palm_dom_sf"/>
</dbReference>
<evidence type="ECO:0000256" key="7">
    <source>
        <dbReference type="ARBA" id="ARBA00023125"/>
    </source>
</evidence>
<sequence>MLTYVSNEVFQELLYDKNFVESIQPIVDGETAHNGRGSFSIPRTVVWRITRITPIEDAERVNKIIFNLTTNLSKHFPRNICVYVIQPKLHMWQRCYCNNFANGRCNRNCIKMKCLLAPGVDGYENTINVFKVYKKYGQTRTLDDFLTTTMRLSHQYNITEGSYIRFEKDITVDKLPIACDLSQFVIVSDNVQEIKISVLAFDIEVRSSSNRFCDATRKEDEIISISLVLKNVDDNILRFCLVYCPNVKNNIERKNISVGKTLVILHNTEKDLIANFFTCVELLNPDFITGYNSSNFDFPYIQKRMQLLKMGNLFFRRFGFQLEVKFGTFFQKFHKVPSVNIPLHAYHDTFVAVGSLKLDNYRLNTVAESLLNEQKIDLPFKEMNRLWGIGEVGDIVRYNIYDSELTLKIFMKIDVINVSYSMCDIMKISTDSLNEGIMKKLTGLIFDYAIKNTNCVNGKKVPDPYFLSINDFYIIKNRSNDKSQENKMCFDRLKRTKMPFSAIKKYNPVKLCNSDGKFVYLGGDVMTPVPGVYENVGIFDFEGMYGTRMIKDKICLSNVVITDTDEVYRLTNKTGVIDKIVNDLKIRRSELKRAKSKLKNDMKTSDVSFEYKMLDISQNTVKEIINSVYGWYATNCKILAAEITRLAREKLYDAQNQINNYEPNYFKVIYGDTDSCFIHVINCDNPVDQLKILENKLNASWNGDGVIEFENYCVIIILYRKKNYCFLTLERVFKDTIVTKRRNKPKLARQSSDILLRTYLNTRDIIKGCQACITYLQNAMSEFNPSLFTSSVQYTEGKNSIASYCVELLKKHSVQTLPHDGERVDILQIVNKANTVKEKSLPLEMYDPNVHTIDLIKFCDDNFKTIMTMLINLLPEKRNLLIDEYQKIFKLITKSDMRCCLVFKKGEWDIVYSKSQDIRSFFK</sequence>
<dbReference type="Gene3D" id="3.90.1600.10">
    <property type="entry name" value="Palm domain of DNA polymerase"/>
    <property type="match status" value="1"/>
</dbReference>
<dbReference type="SUPFAM" id="SSF56672">
    <property type="entry name" value="DNA/RNA polymerases"/>
    <property type="match status" value="1"/>
</dbReference>
<keyword evidence="7 9" id="KW-0238">DNA-binding</keyword>
<dbReference type="GO" id="GO:0000166">
    <property type="term" value="F:nucleotide binding"/>
    <property type="evidence" value="ECO:0007669"/>
    <property type="project" value="InterPro"/>
</dbReference>
<comment type="function">
    <text evidence="1">Replicates the viral genome, host DNA polymerases cannot substitute for the viral enzyme in this process.</text>
</comment>
<dbReference type="InterPro" id="IPR050240">
    <property type="entry name" value="DNA_pol_type-B"/>
</dbReference>
<evidence type="ECO:0000256" key="5">
    <source>
        <dbReference type="ARBA" id="ARBA00022932"/>
    </source>
</evidence>
<dbReference type="SMART" id="SM00486">
    <property type="entry name" value="POLBc"/>
    <property type="match status" value="1"/>
</dbReference>
<dbReference type="InterPro" id="IPR017964">
    <property type="entry name" value="DNA-dir_DNA_pol_B_CS"/>
</dbReference>
<dbReference type="Pfam" id="PF00136">
    <property type="entry name" value="DNA_pol_B"/>
    <property type="match status" value="1"/>
</dbReference>
<evidence type="ECO:0000256" key="9">
    <source>
        <dbReference type="RuleBase" id="RU000442"/>
    </source>
</evidence>
<name>Q6JPF1_NPVNC</name>
<dbReference type="KEGG" id="vg:2943422"/>
<evidence type="ECO:0000259" key="11">
    <source>
        <dbReference type="Pfam" id="PF03104"/>
    </source>
</evidence>
<dbReference type="GO" id="GO:0039693">
    <property type="term" value="P:viral DNA genome replication"/>
    <property type="evidence" value="ECO:0007669"/>
    <property type="project" value="UniProtKB-KW"/>
</dbReference>
<evidence type="ECO:0000256" key="4">
    <source>
        <dbReference type="ARBA" id="ARBA00022695"/>
    </source>
</evidence>
<dbReference type="PROSITE" id="PS00116">
    <property type="entry name" value="DNA_POLYMERASE_B"/>
    <property type="match status" value="1"/>
</dbReference>
<protein>
    <recommendedName>
        <fullName evidence="9">DNA polymerase</fullName>
        <ecNumber evidence="9">2.7.7.7</ecNumber>
    </recommendedName>
</protein>
<dbReference type="InterPro" id="IPR006134">
    <property type="entry name" value="DNA-dir_DNA_pol_B_multi_dom"/>
</dbReference>
<dbReference type="GO" id="GO:0006261">
    <property type="term" value="P:DNA-templated DNA replication"/>
    <property type="evidence" value="ECO:0007669"/>
    <property type="project" value="TreeGrafter"/>
</dbReference>
<dbReference type="Pfam" id="PF03104">
    <property type="entry name" value="DNA_pol_B_exo1"/>
    <property type="match status" value="1"/>
</dbReference>
<evidence type="ECO:0000259" key="10">
    <source>
        <dbReference type="Pfam" id="PF00136"/>
    </source>
</evidence>
<dbReference type="InterPro" id="IPR006172">
    <property type="entry name" value="DNA-dir_DNA_pol_B"/>
</dbReference>
<accession>Q6JPF1</accession>
<dbReference type="InterPro" id="IPR012337">
    <property type="entry name" value="RNaseH-like_sf"/>
</dbReference>